<dbReference type="GO" id="GO:0005654">
    <property type="term" value="C:nucleoplasm"/>
    <property type="evidence" value="ECO:0007669"/>
    <property type="project" value="TreeGrafter"/>
</dbReference>
<dbReference type="CDD" id="cd00051">
    <property type="entry name" value="EFh"/>
    <property type="match status" value="7"/>
</dbReference>
<dbReference type="PROSITE" id="PS50222">
    <property type="entry name" value="EF_HAND_2"/>
    <property type="match status" value="16"/>
</dbReference>
<proteinExistence type="predicted"/>
<dbReference type="EMBL" id="MU826360">
    <property type="protein sequence ID" value="KAJ7379000.1"/>
    <property type="molecule type" value="Genomic_DNA"/>
</dbReference>
<dbReference type="FunFam" id="1.10.238.10:FF:000121">
    <property type="entry name" value="EF-hand calcium-binding domain-containing protein 6"/>
    <property type="match status" value="5"/>
</dbReference>
<organism evidence="6 7">
    <name type="scientific">Desmophyllum pertusum</name>
    <dbReference type="NCBI Taxonomy" id="174260"/>
    <lineage>
        <taxon>Eukaryota</taxon>
        <taxon>Metazoa</taxon>
        <taxon>Cnidaria</taxon>
        <taxon>Anthozoa</taxon>
        <taxon>Hexacorallia</taxon>
        <taxon>Scleractinia</taxon>
        <taxon>Caryophylliina</taxon>
        <taxon>Caryophylliidae</taxon>
        <taxon>Desmophyllum</taxon>
    </lineage>
</organism>
<dbReference type="PANTHER" id="PTHR20875:SF2">
    <property type="entry name" value="EF-HAND CALCIUM-BINDING DOMAIN-CONTAINING PROTEIN 6"/>
    <property type="match status" value="1"/>
</dbReference>
<dbReference type="PANTHER" id="PTHR20875">
    <property type="entry name" value="EF-HAND CALCIUM-BINDING DOMAIN-CONTAINING PROTEIN 6-RELATED"/>
    <property type="match status" value="1"/>
</dbReference>
<feature type="domain" description="EF-hand" evidence="5">
    <location>
        <begin position="732"/>
        <end position="767"/>
    </location>
</feature>
<keyword evidence="3" id="KW-0106">Calcium</keyword>
<feature type="domain" description="EF-hand" evidence="5">
    <location>
        <begin position="1566"/>
        <end position="1597"/>
    </location>
</feature>
<reference evidence="6" key="1">
    <citation type="submission" date="2023-01" db="EMBL/GenBank/DDBJ databases">
        <title>Genome assembly of the deep-sea coral Lophelia pertusa.</title>
        <authorList>
            <person name="Herrera S."/>
            <person name="Cordes E."/>
        </authorList>
    </citation>
    <scope>NUCLEOTIDE SEQUENCE</scope>
    <source>
        <strain evidence="6">USNM1676648</strain>
        <tissue evidence="6">Polyp</tissue>
    </source>
</reference>
<gene>
    <name evidence="6" type="primary">EFCAB6_2</name>
    <name evidence="6" type="ORF">OS493_018794</name>
</gene>
<dbReference type="Pfam" id="PF13499">
    <property type="entry name" value="EF-hand_7"/>
    <property type="match status" value="5"/>
</dbReference>
<accession>A0A9W9ZCY1</accession>
<feature type="domain" description="EF-hand" evidence="5">
    <location>
        <begin position="1189"/>
        <end position="1224"/>
    </location>
</feature>
<dbReference type="OrthoDB" id="26525at2759"/>
<feature type="domain" description="EF-hand" evidence="5">
    <location>
        <begin position="841"/>
        <end position="876"/>
    </location>
</feature>
<dbReference type="InterPro" id="IPR018247">
    <property type="entry name" value="EF_Hand_1_Ca_BS"/>
</dbReference>
<protein>
    <submittedName>
        <fullName evidence="6">EF-hand calcium-binding domain-containing protein 6</fullName>
    </submittedName>
</protein>
<evidence type="ECO:0000256" key="1">
    <source>
        <dbReference type="ARBA" id="ARBA00022553"/>
    </source>
</evidence>
<dbReference type="SUPFAM" id="SSF47473">
    <property type="entry name" value="EF-hand"/>
    <property type="match status" value="7"/>
</dbReference>
<dbReference type="InterPro" id="IPR011992">
    <property type="entry name" value="EF-hand-dom_pair"/>
</dbReference>
<feature type="domain" description="EF-hand" evidence="5">
    <location>
        <begin position="639"/>
        <end position="674"/>
    </location>
</feature>
<evidence type="ECO:0000313" key="6">
    <source>
        <dbReference type="EMBL" id="KAJ7379000.1"/>
    </source>
</evidence>
<evidence type="ECO:0000256" key="4">
    <source>
        <dbReference type="SAM" id="MobiDB-lite"/>
    </source>
</evidence>
<dbReference type="Proteomes" id="UP001163046">
    <property type="component" value="Unassembled WGS sequence"/>
</dbReference>
<feature type="domain" description="EF-hand" evidence="5">
    <location>
        <begin position="127"/>
        <end position="162"/>
    </location>
</feature>
<sequence>MAKVAVAPAVHSFSDLRPSSRALTMTPRPASRKDSDVAVSPRGSKGISSSILIISPGRRDSSGLSFGSPKSPDPNLSFIEIESRLREKIRVNGGELRQAFQTFDAEKTHTVTQSEFQRALVSFCIPLTEDQFEQLIKKVGTNRDGTVSYLEFLEKYHQRGGTPDGLRVLGGLHKFNQTKSPRDVLDMDEIENQLRRKMGGQLQSVMKALRLFDYNRDGQIQKHELRRVIENFCFRLTDEQFNKLWCKYDMTRNGHTLEYMDFLKRLGVNTKPKNQVNKADSQKIMYFPSIRENAPLRQILLQDHYNGEMPFIYSLEGKKITCESNRRTPDKCPKPHRRTLTQGEGQQLVKLAAVNSRPRSSHGGKQSPPVLTITELELKLRKKMVENHGNISRAFVAFDRRGDGFVTLDELKRVLFNFAFPMSDKLFVELMDRCGIRANHKISYEQFLDKFQMPVTKGNGQTIPIKPNHKYNPVREAEEMPSTDDIWKLLHSKIMNSFSSVKQAFLVFDDNKDGRVTKRDFRRVLESFCFRMTQQQFHELMAKIDPYNKGFISYLDFLDRFEQRETEGAHPWLVSDHSPKSVSPPAIMAWSTVEDILRAKITDNWKAIASAYLGIDGDRDGSISCDELKLLLEKYCLPVSEDHFDLMWSRVDENADGTVDFQEFLSKLGVDIVGGDINGLSTRIHDESQAKANFMKQDQSTRLELAEERALSLTGQKTANECMDILKEYISQRSPDFRKTFVKFDGDGDGKISRKEFRLVLNSLGLYMTDDQFRILSARLGFHKGKLSYMEFLDNFQDRRSFGVGEKVPEYPSQRYNLPVPQEETMKASVVEARLRTKLRESFQDLRAAFQKIDYDRNGLITRPEFRRILDSFMFLLSEEEFDKLMSNLGIQKGAKLNYREFLKRFEHVETVEEGHPWLYSNHSFNETQDLSYLNAEQADEIIKRKAWEQNEDLSKAFLAFDRDGNGVVTKKELRKVLYHFQIPLNKEEFKKLWDKYDTDKNGYVDHGEFLAKLGGELAPGDVHGPSTLIAEQSQHVMESMYKKQHDMHIAATWNQAQATSFLSALEVEQQLRDRFRDGYESLRKAFETVDTNRDGYISRNELQKVLFDFHYFLDDVQLNILLDRCGLSKKNKLSYERFLSAFQDSRLAGYGRVTLDTPGKVITPVLFERNESLPPDAAINRLRNKIGENPETIQRAFAAFDREGVGLITKEDLHQIINAFCFVMSEKQFQALLKKVNVGEGGLISYDDFLKSFQKSDAEASRKWLENLYPSSDRRQRTADNVTKRAHGMTEAEVEKRVGEVVVARFYSLAKAFTDEDTRHTGTISATSLHDVLNEHAFRMTSDQFNHIWNKIPKNSDGTVDYKDFLKIFSTRPDVTRAVSATPPQSRDRRASYEPAMSPVRSPIRIPSPESVTPPLSASDVERHIKDAKHRQQNKGMVNFEQFKDILWKHDIHLGPSELLSLWKKHSSEEKGGIVYKDFMRHFVLNMKSQDSNSLIRPKLQPSRMPTSPGFMSERLIELMATIRAPVRRDWKEMRRAFRSLDKSGVGTCSLLEFRQMMRKYKIDLNEEEFFHLFSFYDKNMTGKISYNDFLRAHLE</sequence>
<dbReference type="InterPro" id="IPR002048">
    <property type="entry name" value="EF_hand_dom"/>
</dbReference>
<evidence type="ECO:0000256" key="2">
    <source>
        <dbReference type="ARBA" id="ARBA00022737"/>
    </source>
</evidence>
<feature type="domain" description="EF-hand" evidence="5">
    <location>
        <begin position="603"/>
        <end position="638"/>
    </location>
</feature>
<dbReference type="GO" id="GO:0005509">
    <property type="term" value="F:calcium ion binding"/>
    <property type="evidence" value="ECO:0007669"/>
    <property type="project" value="InterPro"/>
</dbReference>
<dbReference type="Gene3D" id="1.10.238.10">
    <property type="entry name" value="EF-hand"/>
    <property type="match status" value="12"/>
</dbReference>
<feature type="domain" description="EF-hand" evidence="5">
    <location>
        <begin position="985"/>
        <end position="1020"/>
    </location>
</feature>
<comment type="caution">
    <text evidence="6">The sequence shown here is derived from an EMBL/GenBank/DDBJ whole genome shotgun (WGS) entry which is preliminary data.</text>
</comment>
<feature type="domain" description="EF-hand" evidence="5">
    <location>
        <begin position="200"/>
        <end position="235"/>
    </location>
</feature>
<feature type="domain" description="EF-hand" evidence="5">
    <location>
        <begin position="91"/>
        <end position="126"/>
    </location>
</feature>
<evidence type="ECO:0000259" key="5">
    <source>
        <dbReference type="PROSITE" id="PS50222"/>
    </source>
</evidence>
<dbReference type="Pfam" id="PF08976">
    <property type="entry name" value="EF-hand_11"/>
    <property type="match status" value="4"/>
</dbReference>
<dbReference type="Pfam" id="PF00036">
    <property type="entry name" value="EF-hand_1"/>
    <property type="match status" value="1"/>
</dbReference>
<feature type="region of interest" description="Disordered" evidence="4">
    <location>
        <begin position="20"/>
        <end position="44"/>
    </location>
</feature>
<dbReference type="FunFam" id="1.10.238.10:FF:000179">
    <property type="entry name" value="EF-hand calcium-binding domain-containing protein 6"/>
    <property type="match status" value="1"/>
</dbReference>
<feature type="domain" description="EF-hand" evidence="5">
    <location>
        <begin position="1078"/>
        <end position="1113"/>
    </location>
</feature>
<dbReference type="PROSITE" id="PS00018">
    <property type="entry name" value="EF_HAND_1"/>
    <property type="match status" value="10"/>
</dbReference>
<keyword evidence="1" id="KW-0597">Phosphoprotein</keyword>
<keyword evidence="7" id="KW-1185">Reference proteome</keyword>
<feature type="domain" description="EF-hand" evidence="5">
    <location>
        <begin position="949"/>
        <end position="984"/>
    </location>
</feature>
<feature type="domain" description="EF-hand" evidence="5">
    <location>
        <begin position="1530"/>
        <end position="1565"/>
    </location>
</feature>
<feature type="compositionally biased region" description="Low complexity" evidence="4">
    <location>
        <begin position="1399"/>
        <end position="1412"/>
    </location>
</feature>
<feature type="region of interest" description="Disordered" evidence="4">
    <location>
        <begin position="1378"/>
        <end position="1419"/>
    </location>
</feature>
<feature type="domain" description="EF-hand" evidence="5">
    <location>
        <begin position="496"/>
        <end position="531"/>
    </location>
</feature>
<dbReference type="Pfam" id="PF13202">
    <property type="entry name" value="EF-hand_5"/>
    <property type="match status" value="2"/>
</dbReference>
<evidence type="ECO:0000313" key="7">
    <source>
        <dbReference type="Proteomes" id="UP001163046"/>
    </source>
</evidence>
<feature type="domain" description="EF-hand" evidence="5">
    <location>
        <begin position="1341"/>
        <end position="1376"/>
    </location>
</feature>
<evidence type="ECO:0000256" key="3">
    <source>
        <dbReference type="ARBA" id="ARBA00022837"/>
    </source>
</evidence>
<dbReference type="SMART" id="SM00054">
    <property type="entry name" value="EFh"/>
    <property type="match status" value="16"/>
</dbReference>
<keyword evidence="2" id="KW-0677">Repeat</keyword>
<name>A0A9W9ZCY1_9CNID</name>
<feature type="domain" description="EF-hand" evidence="5">
    <location>
        <begin position="386"/>
        <end position="421"/>
    </location>
</feature>
<dbReference type="InterPro" id="IPR052603">
    <property type="entry name" value="EFCB6"/>
</dbReference>
<dbReference type="InterPro" id="IPR015070">
    <property type="entry name" value="EF_hand_DJBP"/>
</dbReference>